<dbReference type="InterPro" id="IPR004446">
    <property type="entry name" value="Heptose_bisP_phosphatase"/>
</dbReference>
<dbReference type="InterPro" id="IPR023214">
    <property type="entry name" value="HAD_sf"/>
</dbReference>
<evidence type="ECO:0000256" key="1">
    <source>
        <dbReference type="ARBA" id="ARBA00004496"/>
    </source>
</evidence>
<feature type="binding site" evidence="10">
    <location>
        <position position="21"/>
    </location>
    <ligand>
        <name>Mg(2+)</name>
        <dbReference type="ChEBI" id="CHEBI:18420"/>
    </ligand>
</feature>
<dbReference type="GO" id="GO:0005737">
    <property type="term" value="C:cytoplasm"/>
    <property type="evidence" value="ECO:0007669"/>
    <property type="project" value="UniProtKB-SubCell"/>
</dbReference>
<comment type="similarity">
    <text evidence="7">Belongs to the gmhB family.</text>
</comment>
<dbReference type="PANTHER" id="PTHR42891:SF1">
    <property type="entry name" value="D-GLYCERO-BETA-D-MANNO-HEPTOSE-1,7-BISPHOSPHATE 7-PHOSPHATASE"/>
    <property type="match status" value="1"/>
</dbReference>
<reference evidence="12" key="1">
    <citation type="submission" date="2018-02" db="EMBL/GenBank/DDBJ databases">
        <authorList>
            <person name="Hausmann B."/>
        </authorList>
    </citation>
    <scope>NUCLEOTIDE SEQUENCE [LARGE SCALE GENOMIC DNA]</scope>
    <source>
        <strain evidence="12">Peat soil MAG SbA5</strain>
    </source>
</reference>
<evidence type="ECO:0000256" key="3">
    <source>
        <dbReference type="ARBA" id="ARBA00022723"/>
    </source>
</evidence>
<dbReference type="Pfam" id="PF13242">
    <property type="entry name" value="Hydrolase_like"/>
    <property type="match status" value="1"/>
</dbReference>
<evidence type="ECO:0000256" key="5">
    <source>
        <dbReference type="ARBA" id="ARBA00023277"/>
    </source>
</evidence>
<dbReference type="AlphaFoldDB" id="A0A2N9LLQ7"/>
<keyword evidence="3 10" id="KW-0479">Metal-binding</keyword>
<keyword evidence="2 7" id="KW-0963">Cytoplasm</keyword>
<keyword evidence="5 7" id="KW-0119">Carbohydrate metabolism</keyword>
<feature type="site" description="Contributes to substrate recognition" evidence="9">
    <location>
        <position position="113"/>
    </location>
</feature>
<keyword evidence="4 7" id="KW-0378">Hydrolase</keyword>
<dbReference type="NCBIfam" id="TIGR01656">
    <property type="entry name" value="Histidinol-ppas"/>
    <property type="match status" value="1"/>
</dbReference>
<evidence type="ECO:0000256" key="10">
    <source>
        <dbReference type="PIRSR" id="PIRSR004682-4"/>
    </source>
</evidence>
<feature type="active site" description="Nucleophile" evidence="8">
    <location>
        <position position="19"/>
    </location>
</feature>
<dbReference type="Proteomes" id="UP000239735">
    <property type="component" value="Unassembled WGS sequence"/>
</dbReference>
<feature type="binding site" evidence="10">
    <location>
        <position position="140"/>
    </location>
    <ligand>
        <name>Mg(2+)</name>
        <dbReference type="ChEBI" id="CHEBI:18420"/>
    </ligand>
</feature>
<dbReference type="EC" id="3.1.3.-" evidence="7"/>
<dbReference type="GO" id="GO:0046872">
    <property type="term" value="F:metal ion binding"/>
    <property type="evidence" value="ECO:0007669"/>
    <property type="project" value="UniProtKB-KW"/>
</dbReference>
<dbReference type="CDD" id="cd07503">
    <property type="entry name" value="HAD_HisB-N"/>
    <property type="match status" value="1"/>
</dbReference>
<dbReference type="GO" id="GO:0005975">
    <property type="term" value="P:carbohydrate metabolic process"/>
    <property type="evidence" value="ECO:0007669"/>
    <property type="project" value="InterPro"/>
</dbReference>
<keyword evidence="10" id="KW-0460">Magnesium</keyword>
<feature type="binding site" evidence="10">
    <location>
        <position position="103"/>
    </location>
    <ligand>
        <name>Zn(2+)</name>
        <dbReference type="ChEBI" id="CHEBI:29105"/>
    </ligand>
</feature>
<dbReference type="InterPro" id="IPR006549">
    <property type="entry name" value="HAD-SF_hydro_IIIA"/>
</dbReference>
<sequence>MTDPLNQVLPHVLRTVFLDRDGILNEKMPEGQYVTRWDEFHMLPGVSDAVRRLNEAGLLTIVVSNQRGIAKGLYTSADVESIHAAFERKLSEAGAHIDAFFICPHDHDECDCRKPLPGLFEQAVARFPQITAATSVMIGDSLADVEFGRRLGMATIFVEVDADRRSPHVQQASALADLRFTSLPDAVDTLLAKPA</sequence>
<feature type="binding site" evidence="10">
    <location>
        <position position="110"/>
    </location>
    <ligand>
        <name>Zn(2+)</name>
        <dbReference type="ChEBI" id="CHEBI:29105"/>
    </ligand>
</feature>
<feature type="site" description="Stabilizes the phosphoryl group" evidence="9">
    <location>
        <position position="64"/>
    </location>
</feature>
<evidence type="ECO:0000256" key="9">
    <source>
        <dbReference type="PIRSR" id="PIRSR004682-3"/>
    </source>
</evidence>
<dbReference type="Gene3D" id="3.40.50.1000">
    <property type="entry name" value="HAD superfamily/HAD-like"/>
    <property type="match status" value="1"/>
</dbReference>
<evidence type="ECO:0000256" key="2">
    <source>
        <dbReference type="ARBA" id="ARBA00022490"/>
    </source>
</evidence>
<feature type="binding site" evidence="10">
    <location>
        <position position="19"/>
    </location>
    <ligand>
        <name>Mg(2+)</name>
        <dbReference type="ChEBI" id="CHEBI:18420"/>
    </ligand>
</feature>
<feature type="site" description="Stabilizes the phosphoryl group" evidence="9">
    <location>
        <position position="114"/>
    </location>
</feature>
<comment type="subcellular location">
    <subcellularLocation>
        <location evidence="1 7">Cytoplasm</location>
    </subcellularLocation>
</comment>
<comment type="cofactor">
    <cofactor evidence="10">
        <name>Mg(2+)</name>
        <dbReference type="ChEBI" id="CHEBI:18420"/>
    </cofactor>
</comment>
<evidence type="ECO:0000313" key="12">
    <source>
        <dbReference type="Proteomes" id="UP000239735"/>
    </source>
</evidence>
<feature type="binding site" evidence="10">
    <location>
        <position position="112"/>
    </location>
    <ligand>
        <name>Zn(2+)</name>
        <dbReference type="ChEBI" id="CHEBI:29105"/>
    </ligand>
</feature>
<keyword evidence="10" id="KW-0862">Zinc</keyword>
<dbReference type="GO" id="GO:0016791">
    <property type="term" value="F:phosphatase activity"/>
    <property type="evidence" value="ECO:0007669"/>
    <property type="project" value="InterPro"/>
</dbReference>
<dbReference type="EMBL" id="OKRB01000101">
    <property type="protein sequence ID" value="SPE24179.1"/>
    <property type="molecule type" value="Genomic_DNA"/>
</dbReference>
<evidence type="ECO:0000313" key="11">
    <source>
        <dbReference type="EMBL" id="SPE24179.1"/>
    </source>
</evidence>
<organism evidence="11 12">
    <name type="scientific">Candidatus Sulfuritelmatomonas gaucii</name>
    <dbReference type="NCBI Taxonomy" id="2043161"/>
    <lineage>
        <taxon>Bacteria</taxon>
        <taxon>Pseudomonadati</taxon>
        <taxon>Acidobacteriota</taxon>
        <taxon>Terriglobia</taxon>
        <taxon>Terriglobales</taxon>
        <taxon>Acidobacteriaceae</taxon>
        <taxon>Candidatus Sulfuritelmatomonas</taxon>
    </lineage>
</organism>
<feature type="binding site" evidence="10">
    <location>
        <position position="105"/>
    </location>
    <ligand>
        <name>Zn(2+)</name>
        <dbReference type="ChEBI" id="CHEBI:29105"/>
    </ligand>
</feature>
<dbReference type="PIRSF" id="PIRSF004682">
    <property type="entry name" value="GmhB"/>
    <property type="match status" value="1"/>
</dbReference>
<dbReference type="InterPro" id="IPR036412">
    <property type="entry name" value="HAD-like_sf"/>
</dbReference>
<protein>
    <recommendedName>
        <fullName evidence="6 7">D,D-heptose 1,7-bisphosphate phosphatase</fullName>
        <ecNumber evidence="7">3.1.3.-</ecNumber>
    </recommendedName>
</protein>
<dbReference type="PANTHER" id="PTHR42891">
    <property type="entry name" value="D-GLYCERO-BETA-D-MANNO-HEPTOSE-1,7-BISPHOSPHATE 7-PHOSPHATASE"/>
    <property type="match status" value="1"/>
</dbReference>
<comment type="cofactor">
    <cofactor evidence="10">
        <name>Zn(2+)</name>
        <dbReference type="ChEBI" id="CHEBI:29105"/>
    </cofactor>
</comment>
<proteinExistence type="inferred from homology"/>
<accession>A0A2N9LLQ7</accession>
<dbReference type="InterPro" id="IPR006543">
    <property type="entry name" value="Histidinol-phos"/>
</dbReference>
<evidence type="ECO:0000256" key="7">
    <source>
        <dbReference type="PIRNR" id="PIRNR004682"/>
    </source>
</evidence>
<dbReference type="SUPFAM" id="SSF56784">
    <property type="entry name" value="HAD-like"/>
    <property type="match status" value="1"/>
</dbReference>
<dbReference type="NCBIfam" id="TIGR01662">
    <property type="entry name" value="HAD-SF-IIIA"/>
    <property type="match status" value="1"/>
</dbReference>
<gene>
    <name evidence="11" type="ORF">SBA5_430058</name>
</gene>
<evidence type="ECO:0000256" key="8">
    <source>
        <dbReference type="PIRSR" id="PIRSR004682-1"/>
    </source>
</evidence>
<feature type="active site" description="Proton donor" evidence="8">
    <location>
        <position position="21"/>
    </location>
</feature>
<evidence type="ECO:0000256" key="6">
    <source>
        <dbReference type="ARBA" id="ARBA00031828"/>
    </source>
</evidence>
<name>A0A2N9LLQ7_9BACT</name>
<evidence type="ECO:0000256" key="4">
    <source>
        <dbReference type="ARBA" id="ARBA00022801"/>
    </source>
</evidence>